<evidence type="ECO:0000256" key="1">
    <source>
        <dbReference type="SAM" id="MobiDB-lite"/>
    </source>
</evidence>
<sequence length="237" mass="24542">MVRARGHGAGGQPRPDGGHRMRRPAFRVVLLAALLVLAGGPVAGCGIQETAVIEAGSPAVADLLPPREGRVLLFFFSPANELLPVPRTVDSPWPNGVAGSVGPDDSSARPDESHRRDGVGGSPPVSGEMSESRPPIAAVTALLAGPDKAERRAGFRSAPSLPRAASVADRIVTRGRTVDVELRLRVTRLTAPARDQLVCTAAYAAHAQGAVSVSLVGQEGRLAPAECPVRPVPVPAR</sequence>
<name>T1WUB1_9ACTN</name>
<reference evidence="2" key="1">
    <citation type="submission" date="2013-05" db="EMBL/GenBank/DDBJ databases">
        <title>Identification and characterization of the carbapenem MM 4550 and its gene cluster in Streptomyces argenteolus ATCC 11009.</title>
        <authorList>
            <person name="Li R."/>
            <person name="Lloyd E.P."/>
            <person name="Moshos K.A."/>
            <person name="Townsend C.A."/>
        </authorList>
    </citation>
    <scope>NUCLEOTIDE SEQUENCE</scope>
    <source>
        <strain evidence="2">ATCC 11009</strain>
    </source>
</reference>
<gene>
    <name evidence="2" type="primary">cmm24</name>
</gene>
<dbReference type="AlphaFoldDB" id="T1WUB1"/>
<dbReference type="EMBL" id="KF042303">
    <property type="protein sequence ID" value="AGU42432.1"/>
    <property type="molecule type" value="Genomic_DNA"/>
</dbReference>
<feature type="compositionally biased region" description="Basic and acidic residues" evidence="1">
    <location>
        <begin position="106"/>
        <end position="118"/>
    </location>
</feature>
<organism evidence="2">
    <name type="scientific">Streptomyces argenteolus</name>
    <dbReference type="NCBI Taxonomy" id="67274"/>
    <lineage>
        <taxon>Bacteria</taxon>
        <taxon>Bacillati</taxon>
        <taxon>Actinomycetota</taxon>
        <taxon>Actinomycetes</taxon>
        <taxon>Kitasatosporales</taxon>
        <taxon>Streptomycetaceae</taxon>
        <taxon>Streptomyces</taxon>
    </lineage>
</organism>
<evidence type="ECO:0000313" key="2">
    <source>
        <dbReference type="EMBL" id="AGU42432.1"/>
    </source>
</evidence>
<feature type="region of interest" description="Disordered" evidence="1">
    <location>
        <begin position="1"/>
        <end position="21"/>
    </location>
</feature>
<proteinExistence type="predicted"/>
<feature type="region of interest" description="Disordered" evidence="1">
    <location>
        <begin position="86"/>
        <end position="133"/>
    </location>
</feature>
<protein>
    <submittedName>
        <fullName evidence="2">Cmm24</fullName>
    </submittedName>
</protein>
<accession>T1WUB1</accession>